<proteinExistence type="predicted"/>
<dbReference type="Proteomes" id="UP000095286">
    <property type="component" value="Unplaced"/>
</dbReference>
<evidence type="ECO:0000313" key="1">
    <source>
        <dbReference type="Proteomes" id="UP000095286"/>
    </source>
</evidence>
<dbReference type="WBParaSite" id="RSKR_0000022500.1">
    <property type="protein sequence ID" value="RSKR_0000022500.1"/>
    <property type="gene ID" value="RSKR_0000022500"/>
</dbReference>
<name>A0AC35TGG6_9BILA</name>
<reference evidence="2" key="1">
    <citation type="submission" date="2016-11" db="UniProtKB">
        <authorList>
            <consortium name="WormBaseParasite"/>
        </authorList>
    </citation>
    <scope>IDENTIFICATION</scope>
    <source>
        <strain evidence="2">KR3021</strain>
    </source>
</reference>
<organism evidence="1 2">
    <name type="scientific">Rhabditophanes sp. KR3021</name>
    <dbReference type="NCBI Taxonomy" id="114890"/>
    <lineage>
        <taxon>Eukaryota</taxon>
        <taxon>Metazoa</taxon>
        <taxon>Ecdysozoa</taxon>
        <taxon>Nematoda</taxon>
        <taxon>Chromadorea</taxon>
        <taxon>Rhabditida</taxon>
        <taxon>Tylenchina</taxon>
        <taxon>Panagrolaimomorpha</taxon>
        <taxon>Strongyloidoidea</taxon>
        <taxon>Alloionematidae</taxon>
        <taxon>Rhabditophanes</taxon>
    </lineage>
</organism>
<accession>A0AC35TGG6</accession>
<protein>
    <submittedName>
        <fullName evidence="2">NTR domain-containing protein</fullName>
    </submittedName>
</protein>
<sequence>MTTQFILICLLGASIGIDIVYGCKCTPQLPDIQFCNSDWVAHVKILSKENTTQKAPSDPTISIPMLRYNINLIHMFKTHNMTNVPPPTQIFTADSAASCGIDGLEMNTEYLLSGKMSSTMTYEISSCGQMAPEGAATFGEIPQKWASVPEIQKKMIHSDAYIRKCGV</sequence>
<evidence type="ECO:0000313" key="2">
    <source>
        <dbReference type="WBParaSite" id="RSKR_0000022500.1"/>
    </source>
</evidence>